<name>A0A166AU34_EXIGL</name>
<dbReference type="EMBL" id="KV425961">
    <property type="protein sequence ID" value="KZV95189.1"/>
    <property type="molecule type" value="Genomic_DNA"/>
</dbReference>
<proteinExistence type="predicted"/>
<keyword evidence="2" id="KW-1185">Reference proteome</keyword>
<dbReference type="STRING" id="1314781.A0A166AU34"/>
<dbReference type="Proteomes" id="UP000077266">
    <property type="component" value="Unassembled WGS sequence"/>
</dbReference>
<dbReference type="AlphaFoldDB" id="A0A166AU34"/>
<evidence type="ECO:0000313" key="1">
    <source>
        <dbReference type="EMBL" id="KZV95189.1"/>
    </source>
</evidence>
<dbReference type="InParanoid" id="A0A166AU34"/>
<dbReference type="OrthoDB" id="411632at2759"/>
<evidence type="ECO:0000313" key="2">
    <source>
        <dbReference type="Proteomes" id="UP000077266"/>
    </source>
</evidence>
<protein>
    <submittedName>
        <fullName evidence="1">Uncharacterized protein</fullName>
    </submittedName>
</protein>
<gene>
    <name evidence="1" type="ORF">EXIGLDRAFT_735801</name>
</gene>
<organism evidence="1 2">
    <name type="scientific">Exidia glandulosa HHB12029</name>
    <dbReference type="NCBI Taxonomy" id="1314781"/>
    <lineage>
        <taxon>Eukaryota</taxon>
        <taxon>Fungi</taxon>
        <taxon>Dikarya</taxon>
        <taxon>Basidiomycota</taxon>
        <taxon>Agaricomycotina</taxon>
        <taxon>Agaricomycetes</taxon>
        <taxon>Auriculariales</taxon>
        <taxon>Exidiaceae</taxon>
        <taxon>Exidia</taxon>
    </lineage>
</organism>
<reference evidence="1 2" key="1">
    <citation type="journal article" date="2016" name="Mol. Biol. Evol.">
        <title>Comparative Genomics of Early-Diverging Mushroom-Forming Fungi Provides Insights into the Origins of Lignocellulose Decay Capabilities.</title>
        <authorList>
            <person name="Nagy L.G."/>
            <person name="Riley R."/>
            <person name="Tritt A."/>
            <person name="Adam C."/>
            <person name="Daum C."/>
            <person name="Floudas D."/>
            <person name="Sun H."/>
            <person name="Yadav J.S."/>
            <person name="Pangilinan J."/>
            <person name="Larsson K.H."/>
            <person name="Matsuura K."/>
            <person name="Barry K."/>
            <person name="Labutti K."/>
            <person name="Kuo R."/>
            <person name="Ohm R.A."/>
            <person name="Bhattacharya S.S."/>
            <person name="Shirouzu T."/>
            <person name="Yoshinaga Y."/>
            <person name="Martin F.M."/>
            <person name="Grigoriev I.V."/>
            <person name="Hibbett D.S."/>
        </authorList>
    </citation>
    <scope>NUCLEOTIDE SEQUENCE [LARGE SCALE GENOMIC DNA]</scope>
    <source>
        <strain evidence="1 2">HHB12029</strain>
    </source>
</reference>
<accession>A0A166AU34</accession>
<sequence>MKGLPHVLATLLSFCASGFSRALRRNPCLLVLIALLSPWAWFLWQVHSHFGSLSVPLWRSRWPMPIQAPSTPTPVLLVTAFYPLSHAAHSPHQYRSWLANFLGRVTTDIYMYAPPDMENFIRGVRGSLPLHLNTSFPTVTDLPVLSTDVHDHAPWNSSARKLTNGVGVLRMLKPWFVSEALNHLSDSNRGVSGYGSAYRYAFWVDASLFREEHTFSDWPSLDRVDSLWSAAEELTGHHMDQLVFVPLSKAPTAEFRNWNPAQHSHTGPDWSEGFIFGGAPGAMQWFSTQFYTLLRDYASTPQSLPRSEQSIFDSLLLLFPDRFITTWTHTPTRESSDSDPRLELGDSERGDVCGDYISWWLGSEAERDEMNVRSSASKWRWAFWRDADICRVTGALSVNGVLEYSFGPGWTPPAAYLRHTLGAV</sequence>